<name>A0ABV9I0Y0_9FLAO</name>
<comment type="caution">
    <text evidence="2">The sequence shown here is derived from an EMBL/GenBank/DDBJ whole genome shotgun (WGS) entry which is preliminary data.</text>
</comment>
<dbReference type="PROSITE" id="PS51257">
    <property type="entry name" value="PROKAR_LIPOPROTEIN"/>
    <property type="match status" value="1"/>
</dbReference>
<evidence type="ECO:0000313" key="2">
    <source>
        <dbReference type="EMBL" id="MFC4634925.1"/>
    </source>
</evidence>
<evidence type="ECO:0000256" key="1">
    <source>
        <dbReference type="SAM" id="SignalP"/>
    </source>
</evidence>
<sequence length="375" mass="42648">MSRYYLALSTLLLLVLVSCGSDDNYTPMSETDDGPIMTDDDGSMEEEENITIDLSSVPFDTLSEYGFFEGDLANLIPNNGVLEYSLINKLFSDYAVKKRFIWMPEGATATYDADDTLLVFPVGTIIIKNFFYDNVLPENTRRIIETRLLIHTTNGWEFADYIWNETQTEAIYNLDGSNVDIMWELNGETRSVNYRIPSEAECQTCHKTGDTSVPIGPRPQNLNRPFTYTDGSTANQLDKWIEEGYLQSVPADVIALIDWQDTSAPLKERVRSYFEINCAHCHIEEGHCSYRPIRLDYTSSILDENIGICVEPEEDLGNGISHIIRPTNIGRSAMYFRMNTTAEEVRMPLLGRTLIHDEAITLLEEFINDLDIECE</sequence>
<proteinExistence type="predicted"/>
<organism evidence="2 3">
    <name type="scientific">Dokdonia ponticola</name>
    <dbReference type="NCBI Taxonomy" id="2041041"/>
    <lineage>
        <taxon>Bacteria</taxon>
        <taxon>Pseudomonadati</taxon>
        <taxon>Bacteroidota</taxon>
        <taxon>Flavobacteriia</taxon>
        <taxon>Flavobacteriales</taxon>
        <taxon>Flavobacteriaceae</taxon>
        <taxon>Dokdonia</taxon>
    </lineage>
</organism>
<evidence type="ECO:0000313" key="3">
    <source>
        <dbReference type="Proteomes" id="UP001596043"/>
    </source>
</evidence>
<accession>A0ABV9I0Y0</accession>
<dbReference type="Proteomes" id="UP001596043">
    <property type="component" value="Unassembled WGS sequence"/>
</dbReference>
<dbReference type="EMBL" id="JBHSFV010000008">
    <property type="protein sequence ID" value="MFC4634925.1"/>
    <property type="molecule type" value="Genomic_DNA"/>
</dbReference>
<dbReference type="RefSeq" id="WP_379979663.1">
    <property type="nucleotide sequence ID" value="NZ_JBHSFV010000008.1"/>
</dbReference>
<gene>
    <name evidence="2" type="ORF">ACFO3O_13475</name>
</gene>
<keyword evidence="3" id="KW-1185">Reference proteome</keyword>
<feature type="chain" id="PRO_5047421287" description="Repeat protein (TIGR03806 family)" evidence="1">
    <location>
        <begin position="21"/>
        <end position="375"/>
    </location>
</feature>
<keyword evidence="1" id="KW-0732">Signal</keyword>
<feature type="signal peptide" evidence="1">
    <location>
        <begin position="1"/>
        <end position="20"/>
    </location>
</feature>
<protein>
    <recommendedName>
        <fullName evidence="4">Repeat protein (TIGR03806 family)</fullName>
    </recommendedName>
</protein>
<reference evidence="3" key="1">
    <citation type="journal article" date="2019" name="Int. J. Syst. Evol. Microbiol.">
        <title>The Global Catalogue of Microorganisms (GCM) 10K type strain sequencing project: providing services to taxonomists for standard genome sequencing and annotation.</title>
        <authorList>
            <consortium name="The Broad Institute Genomics Platform"/>
            <consortium name="The Broad Institute Genome Sequencing Center for Infectious Disease"/>
            <person name="Wu L."/>
            <person name="Ma J."/>
        </authorList>
    </citation>
    <scope>NUCLEOTIDE SEQUENCE [LARGE SCALE GENOMIC DNA]</scope>
    <source>
        <strain evidence="3">YJ-61-S</strain>
    </source>
</reference>
<evidence type="ECO:0008006" key="4">
    <source>
        <dbReference type="Google" id="ProtNLM"/>
    </source>
</evidence>